<dbReference type="Proteomes" id="UP000050488">
    <property type="component" value="Unassembled WGS sequence"/>
</dbReference>
<evidence type="ECO:0000313" key="2">
    <source>
        <dbReference type="EMBL" id="KQB86647.1"/>
    </source>
</evidence>
<evidence type="ECO:0000313" key="3">
    <source>
        <dbReference type="Proteomes" id="UP000050488"/>
    </source>
</evidence>
<dbReference type="InterPro" id="IPR041664">
    <property type="entry name" value="AAA_16"/>
</dbReference>
<dbReference type="STRING" id="1544413.Clow_00855"/>
<dbReference type="Gene3D" id="3.40.50.300">
    <property type="entry name" value="P-loop containing nucleotide triphosphate hydrolases"/>
    <property type="match status" value="1"/>
</dbReference>
<organism evidence="2 3">
    <name type="scientific">Corynebacterium lowii</name>
    <dbReference type="NCBI Taxonomy" id="1544413"/>
    <lineage>
        <taxon>Bacteria</taxon>
        <taxon>Bacillati</taxon>
        <taxon>Actinomycetota</taxon>
        <taxon>Actinomycetes</taxon>
        <taxon>Mycobacteriales</taxon>
        <taxon>Corynebacteriaceae</taxon>
        <taxon>Corynebacterium</taxon>
    </lineage>
</organism>
<dbReference type="PANTHER" id="PTHR34301">
    <property type="entry name" value="DNA-BINDING PROTEIN-RELATED"/>
    <property type="match status" value="1"/>
</dbReference>
<name>A0A0Q0UF74_9CORY</name>
<dbReference type="Pfam" id="PF13191">
    <property type="entry name" value="AAA_16"/>
    <property type="match status" value="1"/>
</dbReference>
<dbReference type="AlphaFoldDB" id="A0A0Q0UF74"/>
<comment type="caution">
    <text evidence="2">The sequence shown here is derived from an EMBL/GenBank/DDBJ whole genome shotgun (WGS) entry which is preliminary data.</text>
</comment>
<gene>
    <name evidence="2" type="ORF">Clow_00855</name>
</gene>
<dbReference type="InterPro" id="IPR027417">
    <property type="entry name" value="P-loop_NTPase"/>
</dbReference>
<accession>A0A0Q0UF74</accession>
<proteinExistence type="predicted"/>
<protein>
    <recommendedName>
        <fullName evidence="1">Orc1-like AAA ATPase domain-containing protein</fullName>
    </recommendedName>
</protein>
<evidence type="ECO:0000259" key="1">
    <source>
        <dbReference type="Pfam" id="PF13191"/>
    </source>
</evidence>
<reference evidence="2 3" key="1">
    <citation type="submission" date="2015-10" db="EMBL/GenBank/DDBJ databases">
        <title>Corynebacteirum lowii and Corynebacterium oculi species nova, derived from human clinical disease and and emended description of Corynebacterium mastiditis.</title>
        <authorList>
            <person name="Bernard K."/>
            <person name="Pacheco A.L."/>
            <person name="Mcdougall C."/>
            <person name="Burtx T."/>
            <person name="Weibe D."/>
            <person name="Tyler S."/>
            <person name="Olson A.B."/>
            <person name="Cnockaert M."/>
            <person name="Eguchi H."/>
            <person name="Kuwahara T."/>
            <person name="Nakayama-Imaohji H."/>
            <person name="Boudewijins M."/>
            <person name="Van Hoecke F."/>
            <person name="Bernier A.-M."/>
            <person name="Vandamme P."/>
        </authorList>
    </citation>
    <scope>NUCLEOTIDE SEQUENCE [LARGE SCALE GENOMIC DNA]</scope>
    <source>
        <strain evidence="2 3">NML 130206</strain>
    </source>
</reference>
<feature type="domain" description="Orc1-like AAA ATPase" evidence="1">
    <location>
        <begin position="21"/>
        <end position="178"/>
    </location>
</feature>
<dbReference type="SUPFAM" id="SSF52540">
    <property type="entry name" value="P-loop containing nucleoside triphosphate hydrolases"/>
    <property type="match status" value="1"/>
</dbReference>
<keyword evidence="3" id="KW-1185">Reference proteome</keyword>
<dbReference type="EMBL" id="LKEV01000002">
    <property type="protein sequence ID" value="KQB86647.1"/>
    <property type="molecule type" value="Genomic_DNA"/>
</dbReference>
<dbReference type="PATRIC" id="fig|1544413.3.peg.857"/>
<dbReference type="PANTHER" id="PTHR34301:SF8">
    <property type="entry name" value="ATPASE DOMAIN-CONTAINING PROTEIN"/>
    <property type="match status" value="1"/>
</dbReference>
<dbReference type="OrthoDB" id="2020141at2"/>
<dbReference type="RefSeq" id="WP_156334679.1">
    <property type="nucleotide sequence ID" value="NZ_JAUSQY010000001.1"/>
</dbReference>
<sequence length="377" mass="42352">MDMVPSLNPFNASLGVSPPVLVGRDGDIEDFSWALDSGPGSHERISLIKGTRGMGKTVLLNAFEDVARERGWHVISETATRGFVARIRDYAYRLLSQSENTEKARVRGFKFGSVGMDMERQEMHQPELTLRDTLTMLLESQVDRAARVGQEIPGLLITLDELHYLSRAEIIEFATTVQHLLRENRQIAVAMAGIPSAVEPLLSDKDGTNQLTFLRRANRIELRGVHTSEVRRGLSIPLQERGLSWEKSALDQAVQACAGYPFMIQLVGQWSVRYAASKVIDEPTVQAGVDKARAKLRQLVHEPAVADLSEKDRDFLSAMAEDEGPSSICSIAERLAVSSQYVNRYRERLLLNQMIYSPQRGYVDFALPYLREYMRES</sequence>